<evidence type="ECO:0000313" key="3">
    <source>
        <dbReference type="EMBL" id="KNC24715.1"/>
    </source>
</evidence>
<reference evidence="3 4" key="1">
    <citation type="journal article" date="2015" name="Nat. Commun.">
        <title>Lucilia cuprina genome unlocks parasitic fly biology to underpin future interventions.</title>
        <authorList>
            <person name="Anstead C.A."/>
            <person name="Korhonen P.K."/>
            <person name="Young N.D."/>
            <person name="Hall R.S."/>
            <person name="Jex A.R."/>
            <person name="Murali S.C."/>
            <person name="Hughes D.S."/>
            <person name="Lee S.F."/>
            <person name="Perry T."/>
            <person name="Stroehlein A.J."/>
            <person name="Ansell B.R."/>
            <person name="Breugelmans B."/>
            <person name="Hofmann A."/>
            <person name="Qu J."/>
            <person name="Dugan S."/>
            <person name="Lee S.L."/>
            <person name="Chao H."/>
            <person name="Dinh H."/>
            <person name="Han Y."/>
            <person name="Doddapaneni H.V."/>
            <person name="Worley K.C."/>
            <person name="Muzny D.M."/>
            <person name="Ioannidis P."/>
            <person name="Waterhouse R.M."/>
            <person name="Zdobnov E.M."/>
            <person name="James P.J."/>
            <person name="Bagnall N.H."/>
            <person name="Kotze A.C."/>
            <person name="Gibbs R.A."/>
            <person name="Richards S."/>
            <person name="Batterham P."/>
            <person name="Gasser R.B."/>
        </authorList>
    </citation>
    <scope>NUCLEOTIDE SEQUENCE [LARGE SCALE GENOMIC DNA]</scope>
    <source>
        <strain evidence="3 4">LS</strain>
        <tissue evidence="3">Full body</tissue>
    </source>
</reference>
<protein>
    <recommendedName>
        <fullName evidence="2">Formamidopyrimidine-DNA glycosylase H2TH DNA-binding domain-containing protein</fullName>
    </recommendedName>
</protein>
<feature type="domain" description="Formamidopyrimidine-DNA glycosylase H2TH DNA-binding" evidence="2">
    <location>
        <begin position="13"/>
        <end position="105"/>
    </location>
</feature>
<dbReference type="Proteomes" id="UP000037069">
    <property type="component" value="Unassembled WGS sequence"/>
</dbReference>
<dbReference type="GO" id="GO:0008270">
    <property type="term" value="F:zinc ion binding"/>
    <property type="evidence" value="ECO:0007669"/>
    <property type="project" value="InterPro"/>
</dbReference>
<dbReference type="GO" id="GO:0005634">
    <property type="term" value="C:nucleus"/>
    <property type="evidence" value="ECO:0007669"/>
    <property type="project" value="TreeGrafter"/>
</dbReference>
<dbReference type="GO" id="GO:0019104">
    <property type="term" value="F:DNA N-glycosylase activity"/>
    <property type="evidence" value="ECO:0007669"/>
    <property type="project" value="TreeGrafter"/>
</dbReference>
<dbReference type="SMART" id="SM01232">
    <property type="entry name" value="H2TH"/>
    <property type="match status" value="1"/>
</dbReference>
<dbReference type="GO" id="GO:0003684">
    <property type="term" value="F:damaged DNA binding"/>
    <property type="evidence" value="ECO:0007669"/>
    <property type="project" value="InterPro"/>
</dbReference>
<sequence length="217" mass="24869">MEEMQTSDPINKLGPDYSINPPEFAEFFNICSKRRIAVKTFLLDQSVFSGIGNWMSDEILHLARIHPEQPVNTIPEALAQCLYDGIIDVCSITAETEANTTKFPRHWLMLHRWGKARSKKEVQKTADGKIVDFLTVGGRTGCYIPELQVLFKPEVSDTDDIKSEPQDSKPKRRKVKQERKESKDSKEVKIETEEPLKLSEEQKLSISKFSYKPEPEN</sequence>
<gene>
    <name evidence="3" type="ORF">FF38_13389</name>
</gene>
<accession>A0A0L0BXI4</accession>
<organism evidence="3 4">
    <name type="scientific">Lucilia cuprina</name>
    <name type="common">Green bottle fly</name>
    <name type="synonym">Australian sheep blowfly</name>
    <dbReference type="NCBI Taxonomy" id="7375"/>
    <lineage>
        <taxon>Eukaryota</taxon>
        <taxon>Metazoa</taxon>
        <taxon>Ecdysozoa</taxon>
        <taxon>Arthropoda</taxon>
        <taxon>Hexapoda</taxon>
        <taxon>Insecta</taxon>
        <taxon>Pterygota</taxon>
        <taxon>Neoptera</taxon>
        <taxon>Endopterygota</taxon>
        <taxon>Diptera</taxon>
        <taxon>Brachycera</taxon>
        <taxon>Muscomorpha</taxon>
        <taxon>Oestroidea</taxon>
        <taxon>Calliphoridae</taxon>
        <taxon>Luciliinae</taxon>
        <taxon>Lucilia</taxon>
    </lineage>
</organism>
<dbReference type="SUPFAM" id="SSF46946">
    <property type="entry name" value="S13-like H2TH domain"/>
    <property type="match status" value="1"/>
</dbReference>
<dbReference type="GO" id="GO:0003906">
    <property type="term" value="F:DNA-(apurinic or apyrimidinic site) endonuclease activity"/>
    <property type="evidence" value="ECO:0007669"/>
    <property type="project" value="InterPro"/>
</dbReference>
<dbReference type="Pfam" id="PF06831">
    <property type="entry name" value="H2TH"/>
    <property type="match status" value="1"/>
</dbReference>
<dbReference type="EMBL" id="JRES01001182">
    <property type="protein sequence ID" value="KNC24715.1"/>
    <property type="molecule type" value="Genomic_DNA"/>
</dbReference>
<dbReference type="FunFam" id="1.10.8.50:FF:000009">
    <property type="entry name" value="Formamidopyrimidine-DNA glycosylase"/>
    <property type="match status" value="1"/>
</dbReference>
<feature type="compositionally biased region" description="Basic and acidic residues" evidence="1">
    <location>
        <begin position="159"/>
        <end position="169"/>
    </location>
</feature>
<dbReference type="PANTHER" id="PTHR22993:SF9">
    <property type="entry name" value="FORMAMIDOPYRIMIDINE-DNA GLYCOSYLASE"/>
    <property type="match status" value="1"/>
</dbReference>
<comment type="caution">
    <text evidence="3">The sequence shown here is derived from an EMBL/GenBank/DDBJ whole genome shotgun (WGS) entry which is preliminary data.</text>
</comment>
<keyword evidence="4" id="KW-1185">Reference proteome</keyword>
<name>A0A0L0BXI4_LUCCU</name>
<feature type="compositionally biased region" description="Basic and acidic residues" evidence="1">
    <location>
        <begin position="178"/>
        <end position="197"/>
    </location>
</feature>
<evidence type="ECO:0000256" key="1">
    <source>
        <dbReference type="SAM" id="MobiDB-lite"/>
    </source>
</evidence>
<dbReference type="STRING" id="7375.A0A0L0BXI4"/>
<evidence type="ECO:0000313" key="4">
    <source>
        <dbReference type="Proteomes" id="UP000037069"/>
    </source>
</evidence>
<evidence type="ECO:0000259" key="2">
    <source>
        <dbReference type="SMART" id="SM01232"/>
    </source>
</evidence>
<feature type="region of interest" description="Disordered" evidence="1">
    <location>
        <begin position="156"/>
        <end position="197"/>
    </location>
</feature>
<dbReference type="Gene3D" id="1.10.8.50">
    <property type="match status" value="1"/>
</dbReference>
<dbReference type="PANTHER" id="PTHR22993">
    <property type="entry name" value="FORMAMIDOPYRIMIDINE-DNA GLYCOSYLASE"/>
    <property type="match status" value="1"/>
</dbReference>
<dbReference type="AlphaFoldDB" id="A0A0L0BXI4"/>
<proteinExistence type="predicted"/>
<dbReference type="InterPro" id="IPR010979">
    <property type="entry name" value="Ribosomal_uS13-like_H2TH"/>
</dbReference>
<dbReference type="InterPro" id="IPR015886">
    <property type="entry name" value="H2TH_FPG"/>
</dbReference>
<dbReference type="OMA" id="FWKFHLT"/>
<dbReference type="GO" id="GO:0006284">
    <property type="term" value="P:base-excision repair"/>
    <property type="evidence" value="ECO:0007669"/>
    <property type="project" value="InterPro"/>
</dbReference>